<dbReference type="InterPro" id="IPR036259">
    <property type="entry name" value="MFS_trans_sf"/>
</dbReference>
<feature type="transmembrane region" description="Helical" evidence="7">
    <location>
        <begin position="284"/>
        <end position="304"/>
    </location>
</feature>
<evidence type="ECO:0000256" key="1">
    <source>
        <dbReference type="ARBA" id="ARBA00004651"/>
    </source>
</evidence>
<accession>A0ABP8RW68</accession>
<feature type="transmembrane region" description="Helical" evidence="7">
    <location>
        <begin position="406"/>
        <end position="425"/>
    </location>
</feature>
<dbReference type="Proteomes" id="UP001501598">
    <property type="component" value="Unassembled WGS sequence"/>
</dbReference>
<organism evidence="9 10">
    <name type="scientific">Pseudonocardia xishanensis</name>
    <dbReference type="NCBI Taxonomy" id="630995"/>
    <lineage>
        <taxon>Bacteria</taxon>
        <taxon>Bacillati</taxon>
        <taxon>Actinomycetota</taxon>
        <taxon>Actinomycetes</taxon>
        <taxon>Pseudonocardiales</taxon>
        <taxon>Pseudonocardiaceae</taxon>
        <taxon>Pseudonocardia</taxon>
    </lineage>
</organism>
<evidence type="ECO:0000259" key="8">
    <source>
        <dbReference type="PROSITE" id="PS50850"/>
    </source>
</evidence>
<evidence type="ECO:0000256" key="5">
    <source>
        <dbReference type="ARBA" id="ARBA00022989"/>
    </source>
</evidence>
<evidence type="ECO:0000256" key="2">
    <source>
        <dbReference type="ARBA" id="ARBA00022448"/>
    </source>
</evidence>
<keyword evidence="2" id="KW-0813">Transport</keyword>
<keyword evidence="6 7" id="KW-0472">Membrane</keyword>
<dbReference type="InterPro" id="IPR011701">
    <property type="entry name" value="MFS"/>
</dbReference>
<dbReference type="EMBL" id="BAABGT010000061">
    <property type="protein sequence ID" value="GAA4550763.1"/>
    <property type="molecule type" value="Genomic_DNA"/>
</dbReference>
<keyword evidence="4 7" id="KW-0812">Transmembrane</keyword>
<feature type="transmembrane region" description="Helical" evidence="7">
    <location>
        <begin position="311"/>
        <end position="331"/>
    </location>
</feature>
<keyword evidence="10" id="KW-1185">Reference proteome</keyword>
<dbReference type="SUPFAM" id="SSF103473">
    <property type="entry name" value="MFS general substrate transporter"/>
    <property type="match status" value="1"/>
</dbReference>
<feature type="transmembrane region" description="Helical" evidence="7">
    <location>
        <begin position="158"/>
        <end position="181"/>
    </location>
</feature>
<evidence type="ECO:0000256" key="7">
    <source>
        <dbReference type="SAM" id="Phobius"/>
    </source>
</evidence>
<feature type="domain" description="Major facilitator superfamily (MFS) profile" evidence="8">
    <location>
        <begin position="20"/>
        <end position="430"/>
    </location>
</feature>
<dbReference type="PANTHER" id="PTHR43045:SF1">
    <property type="entry name" value="SHIKIMATE TRANSPORTER"/>
    <property type="match status" value="1"/>
</dbReference>
<dbReference type="PANTHER" id="PTHR43045">
    <property type="entry name" value="SHIKIMATE TRANSPORTER"/>
    <property type="match status" value="1"/>
</dbReference>
<comment type="caution">
    <text evidence="9">The sequence shown here is derived from an EMBL/GenBank/DDBJ whole genome shotgun (WGS) entry which is preliminary data.</text>
</comment>
<evidence type="ECO:0000256" key="3">
    <source>
        <dbReference type="ARBA" id="ARBA00022475"/>
    </source>
</evidence>
<dbReference type="Pfam" id="PF07690">
    <property type="entry name" value="MFS_1"/>
    <property type="match status" value="1"/>
</dbReference>
<feature type="transmembrane region" description="Helical" evidence="7">
    <location>
        <begin position="193"/>
        <end position="214"/>
    </location>
</feature>
<feature type="transmembrane region" description="Helical" evidence="7">
    <location>
        <begin position="246"/>
        <end position="264"/>
    </location>
</feature>
<feature type="transmembrane region" description="Helical" evidence="7">
    <location>
        <begin position="383"/>
        <end position="400"/>
    </location>
</feature>
<feature type="transmembrane region" description="Helical" evidence="7">
    <location>
        <begin position="93"/>
        <end position="111"/>
    </location>
</feature>
<feature type="transmembrane region" description="Helical" evidence="7">
    <location>
        <begin position="117"/>
        <end position="138"/>
    </location>
</feature>
<feature type="transmembrane region" description="Helical" evidence="7">
    <location>
        <begin position="60"/>
        <end position="81"/>
    </location>
</feature>
<keyword evidence="3" id="KW-1003">Cell membrane</keyword>
<evidence type="ECO:0000313" key="9">
    <source>
        <dbReference type="EMBL" id="GAA4550763.1"/>
    </source>
</evidence>
<evidence type="ECO:0000313" key="10">
    <source>
        <dbReference type="Proteomes" id="UP001501598"/>
    </source>
</evidence>
<evidence type="ECO:0000256" key="4">
    <source>
        <dbReference type="ARBA" id="ARBA00022692"/>
    </source>
</evidence>
<comment type="subcellular location">
    <subcellularLocation>
        <location evidence="1">Cell membrane</location>
        <topology evidence="1">Multi-pass membrane protein</topology>
    </subcellularLocation>
</comment>
<dbReference type="InterPro" id="IPR020846">
    <property type="entry name" value="MFS_dom"/>
</dbReference>
<protein>
    <submittedName>
        <fullName evidence="9">MFS transporter</fullName>
    </submittedName>
</protein>
<feature type="transmembrane region" description="Helical" evidence="7">
    <location>
        <begin position="35"/>
        <end position="54"/>
    </location>
</feature>
<feature type="transmembrane region" description="Helical" evidence="7">
    <location>
        <begin position="337"/>
        <end position="362"/>
    </location>
</feature>
<gene>
    <name evidence="9" type="ORF">GCM10023175_41420</name>
</gene>
<sequence length="447" mass="47011">MASSSAEYAQVVDNRTRRRAAQASIIGTVLEYYDFSLYAAAAATVFGAVFFAGASPAVATLQAVATFAVGFLVRPIAGTILGGLGDRYGRKRILLFTMVLMGVATSLIAVVPTREQIGWLAPVLLIVLRLLQGIGASAEYSGATLVAVEFAKPGQRGLLGSLPGAGSTLGAALGTLMLLLFSTVLSREQFLSWGWRVPFLLSLVLVAYALWLRIQLPETPEYERSEGVSSRTSTPVRDTLRQHPRALICIVVAVTGQIGLSYFYTVFMATYATNQLGFDASQTFIGLLVAQLGSSLTFPFFGWLSDRIGRLPVMFFGFAFSAALAFPAFFLTTDGALLGYCVMVFLGNAIGSGAVFAVLGTFISEHFPPHRRFSSMGLSRETGNAIGAAVVPLLAVALSFESGTSSLSLLLIGLSVLGAAAIALMPKTPAGAYRAPTAVQAEGPAAG</sequence>
<reference evidence="10" key="1">
    <citation type="journal article" date="2019" name="Int. J. Syst. Evol. Microbiol.">
        <title>The Global Catalogue of Microorganisms (GCM) 10K type strain sequencing project: providing services to taxonomists for standard genome sequencing and annotation.</title>
        <authorList>
            <consortium name="The Broad Institute Genomics Platform"/>
            <consortium name="The Broad Institute Genome Sequencing Center for Infectious Disease"/>
            <person name="Wu L."/>
            <person name="Ma J."/>
        </authorList>
    </citation>
    <scope>NUCLEOTIDE SEQUENCE [LARGE SCALE GENOMIC DNA]</scope>
    <source>
        <strain evidence="10">JCM 17906</strain>
    </source>
</reference>
<dbReference type="Gene3D" id="1.20.1250.20">
    <property type="entry name" value="MFS general substrate transporter like domains"/>
    <property type="match status" value="2"/>
</dbReference>
<dbReference type="RefSeq" id="WP_345420974.1">
    <property type="nucleotide sequence ID" value="NZ_BAABGT010000061.1"/>
</dbReference>
<name>A0ABP8RW68_9PSEU</name>
<dbReference type="PROSITE" id="PS50850">
    <property type="entry name" value="MFS"/>
    <property type="match status" value="1"/>
</dbReference>
<evidence type="ECO:0000256" key="6">
    <source>
        <dbReference type="ARBA" id="ARBA00023136"/>
    </source>
</evidence>
<keyword evidence="5 7" id="KW-1133">Transmembrane helix</keyword>
<proteinExistence type="predicted"/>